<name>A0A9Q1LUX2_9SOLA</name>
<protein>
    <submittedName>
        <fullName evidence="2">Uncharacterized protein</fullName>
    </submittedName>
</protein>
<dbReference type="AlphaFoldDB" id="A0A9Q1LUX2"/>
<dbReference type="GO" id="GO:0031966">
    <property type="term" value="C:mitochondrial membrane"/>
    <property type="evidence" value="ECO:0007669"/>
    <property type="project" value="TreeGrafter"/>
</dbReference>
<feature type="transmembrane region" description="Helical" evidence="1">
    <location>
        <begin position="112"/>
        <end position="131"/>
    </location>
</feature>
<sequence>MHIGENQSCKDEGESRALVRLVRSQAPHLKFSHFNSGCLLGRRGTWLSVYGARTDTTQPTAVHKRWLAQSSASQGDNRISVGPRKGVEIGNDEKDSGVVYYGPILHYKKVKLLSLSTCCLSVSLGPVIIFMTSPYMNVILKGAVAFCVIFISATTTVVLHWFVSPCNTSSNGSQVQILLK</sequence>
<proteinExistence type="predicted"/>
<dbReference type="Proteomes" id="UP001152561">
    <property type="component" value="Unassembled WGS sequence"/>
</dbReference>
<gene>
    <name evidence="2" type="ORF">K7X08_006162</name>
</gene>
<dbReference type="InterPro" id="IPR009724">
    <property type="entry name" value="TMEM70"/>
</dbReference>
<dbReference type="GO" id="GO:0033615">
    <property type="term" value="P:mitochondrial proton-transporting ATP synthase complex assembly"/>
    <property type="evidence" value="ECO:0007669"/>
    <property type="project" value="TreeGrafter"/>
</dbReference>
<reference evidence="3" key="1">
    <citation type="journal article" date="2023" name="Proc. Natl. Acad. Sci. U.S.A.">
        <title>Genomic and structural basis for evolution of tropane alkaloid biosynthesis.</title>
        <authorList>
            <person name="Wanga Y.-J."/>
            <person name="Taina T."/>
            <person name="Yua J.-Y."/>
            <person name="Lia J."/>
            <person name="Xua B."/>
            <person name="Chenc J."/>
            <person name="D'Auriad J.C."/>
            <person name="Huanga J.-P."/>
            <person name="Huanga S.-X."/>
        </authorList>
    </citation>
    <scope>NUCLEOTIDE SEQUENCE [LARGE SCALE GENOMIC DNA]</scope>
    <source>
        <strain evidence="3">cv. KIB-2019</strain>
    </source>
</reference>
<evidence type="ECO:0000313" key="2">
    <source>
        <dbReference type="EMBL" id="KAJ8543639.1"/>
    </source>
</evidence>
<feature type="transmembrane region" description="Helical" evidence="1">
    <location>
        <begin position="143"/>
        <end position="163"/>
    </location>
</feature>
<comment type="caution">
    <text evidence="2">The sequence shown here is derived from an EMBL/GenBank/DDBJ whole genome shotgun (WGS) entry which is preliminary data.</text>
</comment>
<dbReference type="PANTHER" id="PTHR13281:SF0">
    <property type="entry name" value="TRANSMEMBRANE PROTEIN 70, MITOCHONDRIAL"/>
    <property type="match status" value="1"/>
</dbReference>
<accession>A0A9Q1LUX2</accession>
<evidence type="ECO:0000313" key="3">
    <source>
        <dbReference type="Proteomes" id="UP001152561"/>
    </source>
</evidence>
<evidence type="ECO:0000256" key="1">
    <source>
        <dbReference type="SAM" id="Phobius"/>
    </source>
</evidence>
<dbReference type="PANTHER" id="PTHR13281">
    <property type="entry name" value="TRANSMEMBRANE PROTEIN 70, MITOCHONDRIAL"/>
    <property type="match status" value="1"/>
</dbReference>
<keyword evidence="3" id="KW-1185">Reference proteome</keyword>
<keyword evidence="1" id="KW-0812">Transmembrane</keyword>
<organism evidence="2 3">
    <name type="scientific">Anisodus acutangulus</name>
    <dbReference type="NCBI Taxonomy" id="402998"/>
    <lineage>
        <taxon>Eukaryota</taxon>
        <taxon>Viridiplantae</taxon>
        <taxon>Streptophyta</taxon>
        <taxon>Embryophyta</taxon>
        <taxon>Tracheophyta</taxon>
        <taxon>Spermatophyta</taxon>
        <taxon>Magnoliopsida</taxon>
        <taxon>eudicotyledons</taxon>
        <taxon>Gunneridae</taxon>
        <taxon>Pentapetalae</taxon>
        <taxon>asterids</taxon>
        <taxon>lamiids</taxon>
        <taxon>Solanales</taxon>
        <taxon>Solanaceae</taxon>
        <taxon>Solanoideae</taxon>
        <taxon>Hyoscyameae</taxon>
        <taxon>Anisodus</taxon>
    </lineage>
</organism>
<keyword evidence="1" id="KW-0472">Membrane</keyword>
<keyword evidence="1" id="KW-1133">Transmembrane helix</keyword>
<dbReference type="EMBL" id="JAJAGQ010000014">
    <property type="protein sequence ID" value="KAJ8543639.1"/>
    <property type="molecule type" value="Genomic_DNA"/>
</dbReference>